<proteinExistence type="predicted"/>
<comment type="caution">
    <text evidence="1">The sequence shown here is derived from an EMBL/GenBank/DDBJ whole genome shotgun (WGS) entry which is preliminary data.</text>
</comment>
<dbReference type="Proteomes" id="UP001434883">
    <property type="component" value="Unassembled WGS sequence"/>
</dbReference>
<protein>
    <recommendedName>
        <fullName evidence="3">Secreted protein</fullName>
    </recommendedName>
</protein>
<organism evidence="1 2">
    <name type="scientific">Xenoophorus captivus</name>
    <dbReference type="NCBI Taxonomy" id="1517983"/>
    <lineage>
        <taxon>Eukaryota</taxon>
        <taxon>Metazoa</taxon>
        <taxon>Chordata</taxon>
        <taxon>Craniata</taxon>
        <taxon>Vertebrata</taxon>
        <taxon>Euteleostomi</taxon>
        <taxon>Actinopterygii</taxon>
        <taxon>Neopterygii</taxon>
        <taxon>Teleostei</taxon>
        <taxon>Neoteleostei</taxon>
        <taxon>Acanthomorphata</taxon>
        <taxon>Ovalentaria</taxon>
        <taxon>Atherinomorphae</taxon>
        <taxon>Cyprinodontiformes</taxon>
        <taxon>Goodeidae</taxon>
        <taxon>Xenoophorus</taxon>
    </lineage>
</organism>
<accession>A0ABV0S8V2</accession>
<evidence type="ECO:0000313" key="1">
    <source>
        <dbReference type="EMBL" id="MEQ2216297.1"/>
    </source>
</evidence>
<evidence type="ECO:0000313" key="2">
    <source>
        <dbReference type="Proteomes" id="UP001434883"/>
    </source>
</evidence>
<keyword evidence="2" id="KW-1185">Reference proteome</keyword>
<reference evidence="1 2" key="1">
    <citation type="submission" date="2021-06" db="EMBL/GenBank/DDBJ databases">
        <authorList>
            <person name="Palmer J.M."/>
        </authorList>
    </citation>
    <scope>NUCLEOTIDE SEQUENCE [LARGE SCALE GENOMIC DNA]</scope>
    <source>
        <strain evidence="1 2">XC_2019</strain>
        <tissue evidence="1">Muscle</tissue>
    </source>
</reference>
<sequence>MPRMSKPLAMMAAVASHSSILHMLIFITSPTNKQKQMDYTAQFCIRPAVQEVHLVFAQLASLKEATCCGEEKHNSNRCLPTPFAAQCSPLQFPSRTTIPLQTSNV</sequence>
<gene>
    <name evidence="1" type="ORF">XENOCAPTIV_013924</name>
</gene>
<dbReference type="EMBL" id="JAHRIN010070113">
    <property type="protein sequence ID" value="MEQ2216297.1"/>
    <property type="molecule type" value="Genomic_DNA"/>
</dbReference>
<evidence type="ECO:0008006" key="3">
    <source>
        <dbReference type="Google" id="ProtNLM"/>
    </source>
</evidence>
<name>A0ABV0S8V2_9TELE</name>